<comment type="caution">
    <text evidence="1">The sequence shown here is derived from an EMBL/GenBank/DDBJ whole genome shotgun (WGS) entry which is preliminary data.</text>
</comment>
<dbReference type="OrthoDB" id="413520at2759"/>
<protein>
    <submittedName>
        <fullName evidence="1">Uncharacterized protein</fullName>
    </submittedName>
</protein>
<dbReference type="AlphaFoldDB" id="A0A179GM21"/>
<dbReference type="GO" id="GO:0008757">
    <property type="term" value="F:S-adenosylmethionine-dependent methyltransferase activity"/>
    <property type="evidence" value="ECO:0007669"/>
    <property type="project" value="UniProtKB-ARBA"/>
</dbReference>
<dbReference type="EMBL" id="LSBI01000002">
    <property type="protein sequence ID" value="OAQ93438.1"/>
    <property type="molecule type" value="Genomic_DNA"/>
</dbReference>
<dbReference type="SUPFAM" id="SSF53335">
    <property type="entry name" value="S-adenosyl-L-methionine-dependent methyltransferases"/>
    <property type="match status" value="1"/>
</dbReference>
<dbReference type="GO" id="GO:0005829">
    <property type="term" value="C:cytosol"/>
    <property type="evidence" value="ECO:0007669"/>
    <property type="project" value="TreeGrafter"/>
</dbReference>
<evidence type="ECO:0000313" key="2">
    <source>
        <dbReference type="EMBL" id="OAQ93438.1"/>
    </source>
</evidence>
<sequence length="405" mass="44587">MHYIRLLRPPKLSSSQHRMQAELVFTITTDLGDSFLFPEAPIDLVVTAHVYSPSGTSIQELSQHGKLQWTPGRRVAKPVYELPPTVVNAMMSGHAVELCVSPESSFSADGFYSILTSANDQHSHIGGRGLVMPVQVTLNGPDADDDISTRKIRLNANNEFPKYLEIEEEIGESIARHIWDAGVVALSAVAATYKFPQLESSQHPCMQTLRRMFDTSESGMNILELGCGVGILGTGLCAVYPRDRAADCTILMTDLDEAEGRAQANIALLKHNHSGSQLGNATILYENLNWEHGRQGRFGPEVQRRRWDLVLLSDCTYNVDVLPALVGTLSALHDANVQQARATDGDTNAFATRVFLATKPRHASETALFGMMESEGWRTLETQILPLPVLGAEPESVEMYLFEKV</sequence>
<dbReference type="InterPro" id="IPR019410">
    <property type="entry name" value="Methyltransf_16"/>
</dbReference>
<dbReference type="EMBL" id="LSBH01000005">
    <property type="protein sequence ID" value="OAQ78822.1"/>
    <property type="molecule type" value="Genomic_DNA"/>
</dbReference>
<dbReference type="STRING" id="33203.A0A179GM21"/>
<accession>A0A179GM21</accession>
<evidence type="ECO:0000313" key="1">
    <source>
        <dbReference type="EMBL" id="OAQ78822.1"/>
    </source>
</evidence>
<proteinExistence type="predicted"/>
<dbReference type="PANTHER" id="PTHR14614">
    <property type="entry name" value="HEPATOCELLULAR CARCINOMA-ASSOCIATED ANTIGEN"/>
    <property type="match status" value="1"/>
</dbReference>
<dbReference type="GeneID" id="28884732"/>
<name>A0A179GM21_PURLI</name>
<evidence type="ECO:0000313" key="3">
    <source>
        <dbReference type="Proteomes" id="UP000078240"/>
    </source>
</evidence>
<dbReference type="OMA" id="LYENLDW"/>
<gene>
    <name evidence="1" type="ORF">VFPBJ_06943</name>
    <name evidence="2" type="ORF">VFPFJ_02600</name>
</gene>
<reference evidence="1 3" key="1">
    <citation type="submission" date="2016-01" db="EMBL/GenBank/DDBJ databases">
        <title>Biosynthesis of antibiotic leucinostatins and their inhibition on Phytophthora in bio-control Purpureocillium lilacinum.</title>
        <authorList>
            <person name="Wang G."/>
            <person name="Liu Z."/>
            <person name="Lin R."/>
            <person name="Li E."/>
            <person name="Mao Z."/>
            <person name="Ling J."/>
            <person name="Yin W."/>
            <person name="Xie B."/>
        </authorList>
    </citation>
    <scope>NUCLEOTIDE SEQUENCE [LARGE SCALE GENOMIC DNA]</scope>
    <source>
        <strain evidence="1">PLBJ-1</strain>
        <strain evidence="2">PLFJ-1</strain>
    </source>
</reference>
<organism evidence="1 3">
    <name type="scientific">Purpureocillium lilacinum</name>
    <name type="common">Paecilomyces lilacinus</name>
    <dbReference type="NCBI Taxonomy" id="33203"/>
    <lineage>
        <taxon>Eukaryota</taxon>
        <taxon>Fungi</taxon>
        <taxon>Dikarya</taxon>
        <taxon>Ascomycota</taxon>
        <taxon>Pezizomycotina</taxon>
        <taxon>Sordariomycetes</taxon>
        <taxon>Hypocreomycetidae</taxon>
        <taxon>Hypocreales</taxon>
        <taxon>Ophiocordycipitaceae</taxon>
        <taxon>Purpureocillium</taxon>
    </lineage>
</organism>
<dbReference type="InterPro" id="IPR029063">
    <property type="entry name" value="SAM-dependent_MTases_sf"/>
</dbReference>
<dbReference type="Gene3D" id="3.40.50.150">
    <property type="entry name" value="Vaccinia Virus protein VP39"/>
    <property type="match status" value="1"/>
</dbReference>
<dbReference type="PANTHER" id="PTHR14614:SF132">
    <property type="entry name" value="PROTEIN-LYSINE METHYLTRANSFERASE C42C1.13"/>
    <property type="match status" value="1"/>
</dbReference>
<dbReference type="KEGG" id="plj:28884732"/>
<dbReference type="Proteomes" id="UP000078240">
    <property type="component" value="Unassembled WGS sequence"/>
</dbReference>
<dbReference type="Proteomes" id="UP000078340">
    <property type="component" value="Unassembled WGS sequence"/>
</dbReference>
<dbReference type="Pfam" id="PF10294">
    <property type="entry name" value="Methyltransf_16"/>
    <property type="match status" value="1"/>
</dbReference>